<dbReference type="RefSeq" id="WP_160043870.1">
    <property type="nucleotide sequence ID" value="NZ_BORQ01000007.1"/>
</dbReference>
<dbReference type="Proteomes" id="UP000679779">
    <property type="component" value="Unassembled WGS sequence"/>
</dbReference>
<sequence length="189" mass="20709">MKKVRPALVFLIVLLVVVCMAYFVRPYQTDAPGKKENRTSSPGAGQAEPVWVNKKDVITVEWDGKRTSWLLRRTSRTKDAESGWTLNGKPVAQAEADTILSQMNSLLAKGAEGKRPASSLKNKAIDSNVTVTSGPDAEEKVYLISNETADPGIFWIIPSGGSYVYPISEKDMNLLEKTIDQLKASSPPK</sequence>
<proteinExistence type="predicted"/>
<dbReference type="AlphaFoldDB" id="A0A919XJB8"/>
<comment type="caution">
    <text evidence="1">The sequence shown here is derived from an EMBL/GenBank/DDBJ whole genome shotgun (WGS) entry which is preliminary data.</text>
</comment>
<evidence type="ECO:0008006" key="3">
    <source>
        <dbReference type="Google" id="ProtNLM"/>
    </source>
</evidence>
<protein>
    <recommendedName>
        <fullName evidence="3">DUF4340 domain-containing protein</fullName>
    </recommendedName>
</protein>
<organism evidence="1 2">
    <name type="scientific">Paenibacillus albilobatus</name>
    <dbReference type="NCBI Taxonomy" id="2716884"/>
    <lineage>
        <taxon>Bacteria</taxon>
        <taxon>Bacillati</taxon>
        <taxon>Bacillota</taxon>
        <taxon>Bacilli</taxon>
        <taxon>Bacillales</taxon>
        <taxon>Paenibacillaceae</taxon>
        <taxon>Paenibacillus</taxon>
    </lineage>
</organism>
<gene>
    <name evidence="1" type="ORF">J2TS6_49100</name>
</gene>
<accession>A0A919XJB8</accession>
<keyword evidence="2" id="KW-1185">Reference proteome</keyword>
<evidence type="ECO:0000313" key="1">
    <source>
        <dbReference type="EMBL" id="GIO33769.1"/>
    </source>
</evidence>
<name>A0A919XJB8_9BACL</name>
<dbReference type="EMBL" id="BORQ01000007">
    <property type="protein sequence ID" value="GIO33769.1"/>
    <property type="molecule type" value="Genomic_DNA"/>
</dbReference>
<reference evidence="1" key="1">
    <citation type="submission" date="2021-03" db="EMBL/GenBank/DDBJ databases">
        <title>Antimicrobial resistance genes in bacteria isolated from Japanese honey, and their potential for conferring macrolide and lincosamide resistance in the American foulbrood pathogen Paenibacillus larvae.</title>
        <authorList>
            <person name="Okamoto M."/>
            <person name="Kumagai M."/>
            <person name="Kanamori H."/>
            <person name="Takamatsu D."/>
        </authorList>
    </citation>
    <scope>NUCLEOTIDE SEQUENCE</scope>
    <source>
        <strain evidence="1">J2TS6</strain>
    </source>
</reference>
<evidence type="ECO:0000313" key="2">
    <source>
        <dbReference type="Proteomes" id="UP000679779"/>
    </source>
</evidence>